<dbReference type="Proteomes" id="UP000242682">
    <property type="component" value="Unassembled WGS sequence"/>
</dbReference>
<dbReference type="InterPro" id="IPR014825">
    <property type="entry name" value="DNA_alkylation"/>
</dbReference>
<reference evidence="1 2" key="1">
    <citation type="submission" date="2018-03" db="EMBL/GenBank/DDBJ databases">
        <title>Genomic Encyclopedia of Type Strains, Phase III (KMG-III): the genomes of soil and plant-associated and newly described type strains.</title>
        <authorList>
            <person name="Whitman W."/>
        </authorList>
    </citation>
    <scope>NUCLEOTIDE SEQUENCE [LARGE SCALE GENOMIC DNA]</scope>
    <source>
        <strain evidence="1 2">CGMCC 1.12259</strain>
    </source>
</reference>
<evidence type="ECO:0000313" key="1">
    <source>
        <dbReference type="EMBL" id="PSL32934.1"/>
    </source>
</evidence>
<accession>A0A2P8GG22</accession>
<dbReference type="CDD" id="cd07064">
    <property type="entry name" value="AlkD_like_1"/>
    <property type="match status" value="1"/>
</dbReference>
<dbReference type="InterPro" id="IPR016024">
    <property type="entry name" value="ARM-type_fold"/>
</dbReference>
<gene>
    <name evidence="1" type="ORF">B0H99_11043</name>
</gene>
<dbReference type="SUPFAM" id="SSF48371">
    <property type="entry name" value="ARM repeat"/>
    <property type="match status" value="1"/>
</dbReference>
<dbReference type="RefSeq" id="WP_106534121.1">
    <property type="nucleotide sequence ID" value="NZ_PYAT01000010.1"/>
</dbReference>
<comment type="caution">
    <text evidence="1">The sequence shown here is derived from an EMBL/GenBank/DDBJ whole genome shotgun (WGS) entry which is preliminary data.</text>
</comment>
<sequence length="225" mass="26411">MTITWDHHGIIEKFEACRNEELARPMAAYMKNQFPFLGIQSPLRKQLLKEQFTEYALPKPDAIFEEAWKLYRLQEREYQYAAIALLEKMSQHLTADDLPFLRNLIETKSWWDSVDAIAPTLVGKIVLNERETGAKIMFDWSASDNMWTNRAAILHQLKYKEKTDTELLANIVCQHAESPEFFHQKAMGWALREYAKTDSEWVKRFVSNCPMKPLSKREALKNIIQ</sequence>
<dbReference type="PANTHER" id="PTHR34070">
    <property type="entry name" value="ARMADILLO-TYPE FOLD"/>
    <property type="match status" value="1"/>
</dbReference>
<keyword evidence="2" id="KW-1185">Reference proteome</keyword>
<dbReference type="OrthoDB" id="9775346at2"/>
<proteinExistence type="predicted"/>
<protein>
    <submittedName>
        <fullName evidence="1">DNA-7-methylguanine glycosylase</fullName>
    </submittedName>
</protein>
<dbReference type="Gene3D" id="1.20.1660.10">
    <property type="entry name" value="Hypothetical protein (EF3068)"/>
    <property type="match status" value="1"/>
</dbReference>
<organism evidence="1 2">
    <name type="scientific">Planomicrobium soli</name>
    <dbReference type="NCBI Taxonomy" id="1176648"/>
    <lineage>
        <taxon>Bacteria</taxon>
        <taxon>Bacillati</taxon>
        <taxon>Bacillota</taxon>
        <taxon>Bacilli</taxon>
        <taxon>Bacillales</taxon>
        <taxon>Caryophanaceae</taxon>
        <taxon>Planomicrobium</taxon>
    </lineage>
</organism>
<dbReference type="Gene3D" id="1.25.40.290">
    <property type="entry name" value="ARM repeat domains"/>
    <property type="match status" value="1"/>
</dbReference>
<name>A0A2P8GG22_9BACL</name>
<dbReference type="Pfam" id="PF08713">
    <property type="entry name" value="DNA_alkylation"/>
    <property type="match status" value="1"/>
</dbReference>
<dbReference type="EMBL" id="PYAT01000010">
    <property type="protein sequence ID" value="PSL32934.1"/>
    <property type="molecule type" value="Genomic_DNA"/>
</dbReference>
<dbReference type="AlphaFoldDB" id="A0A2P8GG22"/>
<dbReference type="PANTHER" id="PTHR34070:SF1">
    <property type="entry name" value="DNA ALKYLATION REPAIR PROTEIN"/>
    <property type="match status" value="1"/>
</dbReference>
<evidence type="ECO:0000313" key="2">
    <source>
        <dbReference type="Proteomes" id="UP000242682"/>
    </source>
</evidence>